<evidence type="ECO:0008006" key="4">
    <source>
        <dbReference type="Google" id="ProtNLM"/>
    </source>
</evidence>
<comment type="caution">
    <text evidence="2">The sequence shown here is derived from an EMBL/GenBank/DDBJ whole genome shotgun (WGS) entry which is preliminary data.</text>
</comment>
<keyword evidence="1" id="KW-1133">Transmembrane helix</keyword>
<accession>A0A933GML6</accession>
<protein>
    <recommendedName>
        <fullName evidence="4">Transmembrane protein (PGPGW)</fullName>
    </recommendedName>
</protein>
<feature type="transmembrane region" description="Helical" evidence="1">
    <location>
        <begin position="54"/>
        <end position="74"/>
    </location>
</feature>
<dbReference type="EMBL" id="JACQWF010000434">
    <property type="protein sequence ID" value="MBI4596706.1"/>
    <property type="molecule type" value="Genomic_DNA"/>
</dbReference>
<evidence type="ECO:0000313" key="2">
    <source>
        <dbReference type="EMBL" id="MBI4596706.1"/>
    </source>
</evidence>
<keyword evidence="1" id="KW-0472">Membrane</keyword>
<evidence type="ECO:0000256" key="1">
    <source>
        <dbReference type="SAM" id="Phobius"/>
    </source>
</evidence>
<dbReference type="AlphaFoldDB" id="A0A933GML6"/>
<gene>
    <name evidence="2" type="ORF">HY730_10100</name>
</gene>
<evidence type="ECO:0000313" key="3">
    <source>
        <dbReference type="Proteomes" id="UP000772181"/>
    </source>
</evidence>
<dbReference type="Proteomes" id="UP000772181">
    <property type="component" value="Unassembled WGS sequence"/>
</dbReference>
<keyword evidence="1" id="KW-0812">Transmembrane</keyword>
<proteinExistence type="predicted"/>
<sequence>MKLKKGMTYKFMSEIKEILKMRIGYLFTKLKSILIVYRQPEGTKVSESSVWRKFRVIAGFVLIISGLIGFIIPFLPGSALLLAGVALAGSSHPVIQSWIKRMKQWRKGFQATLDRFRKERKEVI</sequence>
<name>A0A933GML6_UNCTE</name>
<reference evidence="2" key="1">
    <citation type="submission" date="2020-07" db="EMBL/GenBank/DDBJ databases">
        <title>Huge and variable diversity of episymbiotic CPR bacteria and DPANN archaea in groundwater ecosystems.</title>
        <authorList>
            <person name="He C.Y."/>
            <person name="Keren R."/>
            <person name="Whittaker M."/>
            <person name="Farag I.F."/>
            <person name="Doudna J."/>
            <person name="Cate J.H.D."/>
            <person name="Banfield J.F."/>
        </authorList>
    </citation>
    <scope>NUCLEOTIDE SEQUENCE</scope>
    <source>
        <strain evidence="2">NC_groundwater_1482_Ag_S-0.65um_47_24</strain>
    </source>
</reference>
<feature type="transmembrane region" description="Helical" evidence="1">
    <location>
        <begin position="80"/>
        <end position="99"/>
    </location>
</feature>
<organism evidence="2 3">
    <name type="scientific">Tectimicrobiota bacterium</name>
    <dbReference type="NCBI Taxonomy" id="2528274"/>
    <lineage>
        <taxon>Bacteria</taxon>
        <taxon>Pseudomonadati</taxon>
        <taxon>Nitrospinota/Tectimicrobiota group</taxon>
        <taxon>Candidatus Tectimicrobiota</taxon>
    </lineage>
</organism>